<dbReference type="WBParaSite" id="ACRNAN_Path_110.g398.t2">
    <property type="protein sequence ID" value="ACRNAN_Path_110.g398.t2"/>
    <property type="gene ID" value="ACRNAN_Path_110.g398"/>
</dbReference>
<dbReference type="Proteomes" id="UP000887540">
    <property type="component" value="Unplaced"/>
</dbReference>
<accession>A0A914BVM0</accession>
<dbReference type="PANTHER" id="PTHR24060">
    <property type="entry name" value="METABOTROPIC GLUTAMATE RECEPTOR"/>
    <property type="match status" value="1"/>
</dbReference>
<feature type="transmembrane region" description="Helical" evidence="6">
    <location>
        <begin position="692"/>
        <end position="712"/>
    </location>
</feature>
<evidence type="ECO:0000256" key="4">
    <source>
        <dbReference type="ARBA" id="ARBA00023136"/>
    </source>
</evidence>
<evidence type="ECO:0000313" key="9">
    <source>
        <dbReference type="Proteomes" id="UP000887540"/>
    </source>
</evidence>
<dbReference type="InterPro" id="IPR017978">
    <property type="entry name" value="GPCR_3_C"/>
</dbReference>
<feature type="domain" description="G-protein coupled receptors family 3 profile" evidence="8">
    <location>
        <begin position="725"/>
        <end position="928"/>
    </location>
</feature>
<dbReference type="InterPro" id="IPR001828">
    <property type="entry name" value="ANF_lig-bd_rcpt"/>
</dbReference>
<evidence type="ECO:0000313" key="10">
    <source>
        <dbReference type="WBParaSite" id="ACRNAN_Path_110.g398.t2"/>
    </source>
</evidence>
<evidence type="ECO:0000259" key="8">
    <source>
        <dbReference type="PROSITE" id="PS50259"/>
    </source>
</evidence>
<keyword evidence="4 6" id="KW-0472">Membrane</keyword>
<keyword evidence="7" id="KW-0732">Signal</keyword>
<proteinExistence type="predicted"/>
<keyword evidence="2 6" id="KW-0812">Transmembrane</keyword>
<sequence>MYSIFWAIFFFGKVYCLDFRSKNTPNDFSDYQPRPPTVEHLSRIFSHNPYRQLLPDENTLDLNILNFNPDTKLTELTNNLFDSHSTTSDQVESVQLTPGHWTLGPENKATVYPTRSTVKSSVDSFFGSTNVTTADKLFATSPHPPTITITRIAGHRSSRIPARLSKLNHATDIEHSRSGSILGQPVYGLRKANAHISVPSHRLLNDILVIPSNRRLYILAILPIHESADGQGFECGNVDVNSFGFECGNVDVNSFVRLSAFLKALDDVNSGSQLRESGLHIGAVIIDSCSSDLRTLADLYELLSGTNIEKNDIIALVRDDSSHLPNIDEFALTTGTLPLEAQLLTAIVDLLKHTHSTCVSVIFDDLHAPTVKKLPQLASEKEICLDAQLHVSEPSTVEAQQAVVRKLLLSEARIVIVLYGEKSWLDLMKAVNNEMVIPGRFVFVSLQNERWSTSRMYLESWPHFDQLLLTATSKSRPNYAYLTELTNIFPKLPFPQTWLRQFWTTAFQCHIDGEKNNGGQFSRPCPHQESLNLTAISPDLNIAPITFAVHTLAVALRRLSDSVCPGALIHTLTDCLNDPYRSLFAAILSAEFAHPLADEHFTMNNTTGYPKAELVLNRVIFEHGELKYEEIAVWNSETGLKYIAGSELIVAERDGSRSRVLSKCPKSSCSSETLFRHRLSGQPTFKSGLHDLTTLIFAGIAILWTFICLMCMYQQLVGNRDDPYRICTIIMFGGLAMLSLISIFFIMSPSWLTCVVRKTCLSVAIATIFGPILVKTVLIWRNDILQSQGGYSSKTSVSSLVMCWLSLGIAIVQIVIVTEWAIFEDPTLLEFVHFGEKYGWRCAPGHKFEQNLFHSMILNVFLVVSSLLCSVLSVKNADSRQHILISVLALVIGVALYLTLPLVQFPLRDQFFSGVILVFAMLVVFIIYCKRVFLPYNNSNSSENLVDKSFSNSDDKASQISMGKRLYSSHSSFSPNPNVISLPTVQMSNRASEVTTLRADTIIRKQPLSYRSSIASDYRTNYA</sequence>
<evidence type="ECO:0000256" key="7">
    <source>
        <dbReference type="SAM" id="SignalP"/>
    </source>
</evidence>
<feature type="transmembrane region" description="Helical" evidence="6">
    <location>
        <begin position="911"/>
        <end position="929"/>
    </location>
</feature>
<reference evidence="10" key="1">
    <citation type="submission" date="2022-11" db="UniProtKB">
        <authorList>
            <consortium name="WormBaseParasite"/>
        </authorList>
    </citation>
    <scope>IDENTIFICATION</scope>
</reference>
<feature type="signal peptide" evidence="7">
    <location>
        <begin position="1"/>
        <end position="16"/>
    </location>
</feature>
<feature type="transmembrane region" description="Helical" evidence="6">
    <location>
        <begin position="852"/>
        <end position="872"/>
    </location>
</feature>
<feature type="transmembrane region" description="Helical" evidence="6">
    <location>
        <begin position="724"/>
        <end position="747"/>
    </location>
</feature>
<evidence type="ECO:0000256" key="5">
    <source>
        <dbReference type="ARBA" id="ARBA00023180"/>
    </source>
</evidence>
<dbReference type="AlphaFoldDB" id="A0A914BVM0"/>
<keyword evidence="9" id="KW-1185">Reference proteome</keyword>
<dbReference type="InterPro" id="IPR028082">
    <property type="entry name" value="Peripla_BP_I"/>
</dbReference>
<feature type="transmembrane region" description="Helical" evidence="6">
    <location>
        <begin position="759"/>
        <end position="780"/>
    </location>
</feature>
<evidence type="ECO:0000256" key="2">
    <source>
        <dbReference type="ARBA" id="ARBA00022692"/>
    </source>
</evidence>
<dbReference type="InterPro" id="IPR050726">
    <property type="entry name" value="mGluR"/>
</dbReference>
<evidence type="ECO:0000256" key="3">
    <source>
        <dbReference type="ARBA" id="ARBA00022989"/>
    </source>
</evidence>
<feature type="transmembrane region" description="Helical" evidence="6">
    <location>
        <begin position="884"/>
        <end position="905"/>
    </location>
</feature>
<comment type="subcellular location">
    <subcellularLocation>
        <location evidence="1">Membrane</location>
        <topology evidence="1">Multi-pass membrane protein</topology>
    </subcellularLocation>
</comment>
<dbReference type="GO" id="GO:0016020">
    <property type="term" value="C:membrane"/>
    <property type="evidence" value="ECO:0007669"/>
    <property type="project" value="UniProtKB-SubCell"/>
</dbReference>
<evidence type="ECO:0000256" key="6">
    <source>
        <dbReference type="SAM" id="Phobius"/>
    </source>
</evidence>
<dbReference type="Pfam" id="PF01094">
    <property type="entry name" value="ANF_receptor"/>
    <property type="match status" value="1"/>
</dbReference>
<dbReference type="SUPFAM" id="SSF53822">
    <property type="entry name" value="Periplasmic binding protein-like I"/>
    <property type="match status" value="1"/>
</dbReference>
<evidence type="ECO:0000256" key="1">
    <source>
        <dbReference type="ARBA" id="ARBA00004141"/>
    </source>
</evidence>
<dbReference type="Gene3D" id="3.40.50.2300">
    <property type="match status" value="3"/>
</dbReference>
<organism evidence="9 10">
    <name type="scientific">Acrobeloides nanus</name>
    <dbReference type="NCBI Taxonomy" id="290746"/>
    <lineage>
        <taxon>Eukaryota</taxon>
        <taxon>Metazoa</taxon>
        <taxon>Ecdysozoa</taxon>
        <taxon>Nematoda</taxon>
        <taxon>Chromadorea</taxon>
        <taxon>Rhabditida</taxon>
        <taxon>Tylenchina</taxon>
        <taxon>Cephalobomorpha</taxon>
        <taxon>Cephaloboidea</taxon>
        <taxon>Cephalobidae</taxon>
        <taxon>Acrobeloides</taxon>
    </lineage>
</organism>
<dbReference type="PROSITE" id="PS50259">
    <property type="entry name" value="G_PROTEIN_RECEP_F3_4"/>
    <property type="match status" value="1"/>
</dbReference>
<keyword evidence="3 6" id="KW-1133">Transmembrane helix</keyword>
<dbReference type="GO" id="GO:0004930">
    <property type="term" value="F:G protein-coupled receptor activity"/>
    <property type="evidence" value="ECO:0007669"/>
    <property type="project" value="InterPro"/>
</dbReference>
<keyword evidence="5" id="KW-0325">Glycoprotein</keyword>
<dbReference type="Pfam" id="PF00003">
    <property type="entry name" value="7tm_3"/>
    <property type="match status" value="1"/>
</dbReference>
<name>A0A914BVM0_9BILA</name>
<feature type="chain" id="PRO_5036718927" evidence="7">
    <location>
        <begin position="17"/>
        <end position="1023"/>
    </location>
</feature>
<feature type="transmembrane region" description="Helical" evidence="6">
    <location>
        <begin position="801"/>
        <end position="823"/>
    </location>
</feature>
<protein>
    <submittedName>
        <fullName evidence="10">G-protein coupled receptors family 3 profile domain-containing protein</fullName>
    </submittedName>
</protein>